<dbReference type="InterPro" id="IPR003676">
    <property type="entry name" value="SAUR_fam"/>
</dbReference>
<dbReference type="OrthoDB" id="849006at2759"/>
<reference evidence="2 3" key="1">
    <citation type="journal article" date="2014" name="PLoS ONE">
        <title>Global Analysis of Gene Expression Profiles in Physic Nut (Jatropha curcas L.) Seedlings Exposed to Salt Stress.</title>
        <authorList>
            <person name="Zhang L."/>
            <person name="Zhang C."/>
            <person name="Wu P."/>
            <person name="Chen Y."/>
            <person name="Li M."/>
            <person name="Jiang H."/>
            <person name="Wu G."/>
        </authorList>
    </citation>
    <scope>NUCLEOTIDE SEQUENCE [LARGE SCALE GENOMIC DNA]</scope>
    <source>
        <strain evidence="3">cv. GZQX0401</strain>
        <tissue evidence="2">Young leaves</tissue>
    </source>
</reference>
<dbReference type="PANTHER" id="PTHR31374:SF153">
    <property type="entry name" value="AUXIN-RESPONSIVE PROTEIN SAUR36-LIKE"/>
    <property type="match status" value="1"/>
</dbReference>
<protein>
    <recommendedName>
        <fullName evidence="4">SAUR family protein</fullName>
    </recommendedName>
</protein>
<accession>A0A067JYV3</accession>
<keyword evidence="3" id="KW-1185">Reference proteome</keyword>
<evidence type="ECO:0000313" key="2">
    <source>
        <dbReference type="EMBL" id="KDP29146.1"/>
    </source>
</evidence>
<comment type="similarity">
    <text evidence="1">Belongs to the ARG7 family.</text>
</comment>
<evidence type="ECO:0008006" key="4">
    <source>
        <dbReference type="Google" id="ProtNLM"/>
    </source>
</evidence>
<sequence length="76" mass="8716">MVRFLIRKVSKGIKEGHFVVVATQGWEAKRFIVGLGFLHNPEFLKLLKESEEEFGFFPEGVLEIPCRPDELRSILG</sequence>
<evidence type="ECO:0000256" key="1">
    <source>
        <dbReference type="ARBA" id="ARBA00006974"/>
    </source>
</evidence>
<dbReference type="STRING" id="180498.A0A067JYV3"/>
<dbReference type="PANTHER" id="PTHR31374">
    <property type="entry name" value="AUXIN-INDUCED PROTEIN-LIKE-RELATED"/>
    <property type="match status" value="1"/>
</dbReference>
<dbReference type="Pfam" id="PF02519">
    <property type="entry name" value="Auxin_inducible"/>
    <property type="match status" value="1"/>
</dbReference>
<dbReference type="EMBL" id="KK914761">
    <property type="protein sequence ID" value="KDP29146.1"/>
    <property type="molecule type" value="Genomic_DNA"/>
</dbReference>
<organism evidence="2 3">
    <name type="scientific">Jatropha curcas</name>
    <name type="common">Barbados nut</name>
    <dbReference type="NCBI Taxonomy" id="180498"/>
    <lineage>
        <taxon>Eukaryota</taxon>
        <taxon>Viridiplantae</taxon>
        <taxon>Streptophyta</taxon>
        <taxon>Embryophyta</taxon>
        <taxon>Tracheophyta</taxon>
        <taxon>Spermatophyta</taxon>
        <taxon>Magnoliopsida</taxon>
        <taxon>eudicotyledons</taxon>
        <taxon>Gunneridae</taxon>
        <taxon>Pentapetalae</taxon>
        <taxon>rosids</taxon>
        <taxon>fabids</taxon>
        <taxon>Malpighiales</taxon>
        <taxon>Euphorbiaceae</taxon>
        <taxon>Crotonoideae</taxon>
        <taxon>Jatropheae</taxon>
        <taxon>Jatropha</taxon>
    </lineage>
</organism>
<evidence type="ECO:0000313" key="3">
    <source>
        <dbReference type="Proteomes" id="UP000027138"/>
    </source>
</evidence>
<name>A0A067JYV3_JATCU</name>
<proteinExistence type="inferred from homology"/>
<dbReference type="GO" id="GO:0009733">
    <property type="term" value="P:response to auxin"/>
    <property type="evidence" value="ECO:0007669"/>
    <property type="project" value="InterPro"/>
</dbReference>
<dbReference type="AlphaFoldDB" id="A0A067JYV3"/>
<dbReference type="Proteomes" id="UP000027138">
    <property type="component" value="Unassembled WGS sequence"/>
</dbReference>
<gene>
    <name evidence="2" type="ORF">JCGZ_16535</name>
</gene>